<dbReference type="AlphaFoldDB" id="B9KYH3"/>
<gene>
    <name evidence="2" type="ordered locus">trd_0519</name>
</gene>
<dbReference type="NCBIfam" id="TIGR00277">
    <property type="entry name" value="HDIG"/>
    <property type="match status" value="1"/>
</dbReference>
<sequence length="205" mass="23102">MERSLPTREEAWQLVREFTSQPHLLRHMRAVEAAMRAYARRFGENEELWGLVGILHDFDYERYPDISTEGHPVVGARILRERGYPEEVIRAILAHASEVTGVEPESLLEKTLVAVDELTGFLVAVALVRPTKSILDVEVSSVKKKWKAKEFAAAVNRQEIERAAAALGVPLEEHIRIVLDAMKEIAHELGLERRPVEAARPALEG</sequence>
<organism evidence="2 3">
    <name type="scientific">Thermomicrobium roseum (strain ATCC 27502 / DSM 5159 / P-2)</name>
    <dbReference type="NCBI Taxonomy" id="309801"/>
    <lineage>
        <taxon>Bacteria</taxon>
        <taxon>Pseudomonadati</taxon>
        <taxon>Thermomicrobiota</taxon>
        <taxon>Thermomicrobia</taxon>
        <taxon>Thermomicrobiales</taxon>
        <taxon>Thermomicrobiaceae</taxon>
        <taxon>Thermomicrobium</taxon>
    </lineage>
</organism>
<protein>
    <submittedName>
        <fullName evidence="2">Uncharacterized domain HDIG protein</fullName>
    </submittedName>
</protein>
<dbReference type="eggNOG" id="COG2316">
    <property type="taxonomic scope" value="Bacteria"/>
</dbReference>
<feature type="domain" description="HD" evidence="1">
    <location>
        <begin position="25"/>
        <end position="118"/>
    </location>
</feature>
<dbReference type="Proteomes" id="UP000000447">
    <property type="component" value="Chromosome"/>
</dbReference>
<dbReference type="SUPFAM" id="SSF109604">
    <property type="entry name" value="HD-domain/PDEase-like"/>
    <property type="match status" value="1"/>
</dbReference>
<dbReference type="HOGENOM" id="CLU_090635_1_1_0"/>
<dbReference type="EMBL" id="CP001275">
    <property type="protein sequence ID" value="ACM05971.1"/>
    <property type="molecule type" value="Genomic_DNA"/>
</dbReference>
<dbReference type="KEGG" id="tro:trd_0519"/>
<name>B9KYH3_THERP</name>
<evidence type="ECO:0000313" key="2">
    <source>
        <dbReference type="EMBL" id="ACM05971.1"/>
    </source>
</evidence>
<reference evidence="2 3" key="1">
    <citation type="journal article" date="2009" name="PLoS ONE">
        <title>Complete genome sequence of the aerobic CO-oxidizing thermophile Thermomicrobium roseum.</title>
        <authorList>
            <person name="Wu D."/>
            <person name="Raymond J."/>
            <person name="Wu M."/>
            <person name="Chatterji S."/>
            <person name="Ren Q."/>
            <person name="Graham J.E."/>
            <person name="Bryant D.A."/>
            <person name="Robb F."/>
            <person name="Colman A."/>
            <person name="Tallon L.J."/>
            <person name="Badger J.H."/>
            <person name="Madupu R."/>
            <person name="Ward N.L."/>
            <person name="Eisen J.A."/>
        </authorList>
    </citation>
    <scope>NUCLEOTIDE SEQUENCE [LARGE SCALE GENOMIC DNA]</scope>
    <source>
        <strain evidence="3">ATCC 27502 / DSM 5159 / P-2</strain>
    </source>
</reference>
<keyword evidence="3" id="KW-1185">Reference proteome</keyword>
<accession>B9KYH3</accession>
<dbReference type="Pfam" id="PF01966">
    <property type="entry name" value="HD"/>
    <property type="match status" value="1"/>
</dbReference>
<dbReference type="STRING" id="309801.trd_0519"/>
<dbReference type="PANTHER" id="PTHR38659">
    <property type="entry name" value="METAL-DEPENDENT PHOSPHOHYDROLASE"/>
    <property type="match status" value="1"/>
</dbReference>
<proteinExistence type="predicted"/>
<evidence type="ECO:0000259" key="1">
    <source>
        <dbReference type="Pfam" id="PF01966"/>
    </source>
</evidence>
<dbReference type="Gene3D" id="1.10.3210.10">
    <property type="entry name" value="Hypothetical protein af1432"/>
    <property type="match status" value="1"/>
</dbReference>
<dbReference type="InterPro" id="IPR006674">
    <property type="entry name" value="HD_domain"/>
</dbReference>
<dbReference type="PANTHER" id="PTHR38659:SF2">
    <property type="entry name" value="HDIG DOMAIN PROTEIN"/>
    <property type="match status" value="1"/>
</dbReference>
<dbReference type="InterPro" id="IPR006675">
    <property type="entry name" value="HDIG_dom"/>
</dbReference>
<evidence type="ECO:0000313" key="3">
    <source>
        <dbReference type="Proteomes" id="UP000000447"/>
    </source>
</evidence>